<accession>A0A4S4EE12</accession>
<comment type="caution">
    <text evidence="2">The sequence shown here is derived from an EMBL/GenBank/DDBJ whole genome shotgun (WGS) entry which is preliminary data.</text>
</comment>
<dbReference type="PANTHER" id="PTHR46631">
    <property type="entry name" value="60S RIBOSOMAL PROTEIN L18A-LIKE"/>
    <property type="match status" value="1"/>
</dbReference>
<keyword evidence="1" id="KW-0812">Transmembrane</keyword>
<keyword evidence="1" id="KW-0472">Membrane</keyword>
<keyword evidence="3" id="KW-1185">Reference proteome</keyword>
<proteinExistence type="predicted"/>
<dbReference type="PANTHER" id="PTHR46631:SF25">
    <property type="entry name" value="60S RIBOSOMAL PROTEIN L18A-LIKE PROTEIN"/>
    <property type="match status" value="1"/>
</dbReference>
<protein>
    <recommendedName>
        <fullName evidence="4">60S ribosomal protein L18a-like protein</fullName>
    </recommendedName>
</protein>
<dbReference type="AlphaFoldDB" id="A0A4S4EE12"/>
<evidence type="ECO:0000313" key="2">
    <source>
        <dbReference type="EMBL" id="THG14599.1"/>
    </source>
</evidence>
<evidence type="ECO:0000256" key="1">
    <source>
        <dbReference type="SAM" id="Phobius"/>
    </source>
</evidence>
<name>A0A4S4EE12_CAMSN</name>
<dbReference type="EMBL" id="SDRB02005209">
    <property type="protein sequence ID" value="THG14599.1"/>
    <property type="molecule type" value="Genomic_DNA"/>
</dbReference>
<sequence>MSWVESASEGGRPSGMDSNWKSGNPWTALVPLDLSYAVADGRPMGEHRLPCCGIGIGWFLFIIGFFLGAIPWYIGAFILLCVRADYREKPGLIACTLAAFLAMIAVSLGVTKATHSWLIKQMDPEHLETQVLNTDWLILQRNGSGLNRLNCLNRWIEL</sequence>
<dbReference type="InterPro" id="IPR044804">
    <property type="entry name" value="Ribosomal_eL20z-like"/>
</dbReference>
<feature type="transmembrane region" description="Helical" evidence="1">
    <location>
        <begin position="92"/>
        <end position="110"/>
    </location>
</feature>
<keyword evidence="1" id="KW-1133">Transmembrane helix</keyword>
<reference evidence="2 3" key="1">
    <citation type="journal article" date="2018" name="Proc. Natl. Acad. Sci. U.S.A.">
        <title>Draft genome sequence of Camellia sinensis var. sinensis provides insights into the evolution of the tea genome and tea quality.</title>
        <authorList>
            <person name="Wei C."/>
            <person name="Yang H."/>
            <person name="Wang S."/>
            <person name="Zhao J."/>
            <person name="Liu C."/>
            <person name="Gao L."/>
            <person name="Xia E."/>
            <person name="Lu Y."/>
            <person name="Tai Y."/>
            <person name="She G."/>
            <person name="Sun J."/>
            <person name="Cao H."/>
            <person name="Tong W."/>
            <person name="Gao Q."/>
            <person name="Li Y."/>
            <person name="Deng W."/>
            <person name="Jiang X."/>
            <person name="Wang W."/>
            <person name="Chen Q."/>
            <person name="Zhang S."/>
            <person name="Li H."/>
            <person name="Wu J."/>
            <person name="Wang P."/>
            <person name="Li P."/>
            <person name="Shi C."/>
            <person name="Zheng F."/>
            <person name="Jian J."/>
            <person name="Huang B."/>
            <person name="Shan D."/>
            <person name="Shi M."/>
            <person name="Fang C."/>
            <person name="Yue Y."/>
            <person name="Li F."/>
            <person name="Li D."/>
            <person name="Wei S."/>
            <person name="Han B."/>
            <person name="Jiang C."/>
            <person name="Yin Y."/>
            <person name="Xia T."/>
            <person name="Zhang Z."/>
            <person name="Bennetzen J.L."/>
            <person name="Zhao S."/>
            <person name="Wan X."/>
        </authorList>
    </citation>
    <scope>NUCLEOTIDE SEQUENCE [LARGE SCALE GENOMIC DNA]</scope>
    <source>
        <strain evidence="3">cv. Shuchazao</strain>
        <tissue evidence="2">Leaf</tissue>
    </source>
</reference>
<feature type="transmembrane region" description="Helical" evidence="1">
    <location>
        <begin position="56"/>
        <end position="80"/>
    </location>
</feature>
<dbReference type="Proteomes" id="UP000306102">
    <property type="component" value="Unassembled WGS sequence"/>
</dbReference>
<dbReference type="STRING" id="542762.A0A4S4EE12"/>
<evidence type="ECO:0000313" key="3">
    <source>
        <dbReference type="Proteomes" id="UP000306102"/>
    </source>
</evidence>
<evidence type="ECO:0008006" key="4">
    <source>
        <dbReference type="Google" id="ProtNLM"/>
    </source>
</evidence>
<organism evidence="2 3">
    <name type="scientific">Camellia sinensis var. sinensis</name>
    <name type="common">China tea</name>
    <dbReference type="NCBI Taxonomy" id="542762"/>
    <lineage>
        <taxon>Eukaryota</taxon>
        <taxon>Viridiplantae</taxon>
        <taxon>Streptophyta</taxon>
        <taxon>Embryophyta</taxon>
        <taxon>Tracheophyta</taxon>
        <taxon>Spermatophyta</taxon>
        <taxon>Magnoliopsida</taxon>
        <taxon>eudicotyledons</taxon>
        <taxon>Gunneridae</taxon>
        <taxon>Pentapetalae</taxon>
        <taxon>asterids</taxon>
        <taxon>Ericales</taxon>
        <taxon>Theaceae</taxon>
        <taxon>Camellia</taxon>
    </lineage>
</organism>
<gene>
    <name evidence="2" type="ORF">TEA_014216</name>
</gene>